<feature type="non-terminal residue" evidence="1">
    <location>
        <position position="1"/>
    </location>
</feature>
<evidence type="ECO:0000313" key="1">
    <source>
        <dbReference type="EMBL" id="CDW19437.1"/>
    </source>
</evidence>
<sequence length="35" mass="4263">KIRKNDKTKHYINLANYIHINFIIKCIFHLPKLLV</sequence>
<dbReference type="EMBL" id="HACA01002076">
    <property type="protein sequence ID" value="CDW19437.1"/>
    <property type="molecule type" value="Transcribed_RNA"/>
</dbReference>
<dbReference type="AlphaFoldDB" id="A0A0K2T1H9"/>
<protein>
    <submittedName>
        <fullName evidence="1">Uncharacterized protein</fullName>
    </submittedName>
</protein>
<accession>A0A0K2T1H9</accession>
<name>A0A0K2T1H9_LEPSM</name>
<organism evidence="1">
    <name type="scientific">Lepeophtheirus salmonis</name>
    <name type="common">Salmon louse</name>
    <name type="synonym">Caligus salmonis</name>
    <dbReference type="NCBI Taxonomy" id="72036"/>
    <lineage>
        <taxon>Eukaryota</taxon>
        <taxon>Metazoa</taxon>
        <taxon>Ecdysozoa</taxon>
        <taxon>Arthropoda</taxon>
        <taxon>Crustacea</taxon>
        <taxon>Multicrustacea</taxon>
        <taxon>Hexanauplia</taxon>
        <taxon>Copepoda</taxon>
        <taxon>Siphonostomatoida</taxon>
        <taxon>Caligidae</taxon>
        <taxon>Lepeophtheirus</taxon>
    </lineage>
</organism>
<reference evidence="1" key="1">
    <citation type="submission" date="2014-05" db="EMBL/GenBank/DDBJ databases">
        <authorList>
            <person name="Chronopoulou M."/>
        </authorList>
    </citation>
    <scope>NUCLEOTIDE SEQUENCE</scope>
    <source>
        <tissue evidence="1">Whole organism</tissue>
    </source>
</reference>
<proteinExistence type="predicted"/>